<dbReference type="Gene3D" id="2.30.30.100">
    <property type="match status" value="1"/>
</dbReference>
<feature type="region of interest" description="Disordered" evidence="1">
    <location>
        <begin position="118"/>
        <end position="345"/>
    </location>
</feature>
<sequence>MATLTSQTTNAGNNAPGMNNFSKILDKKVDLITNSNIRYEGVLIKIKTEDQRLLLKDVKSFGTEGRNNGVNEVPSSSPDDPNSIYSFVEFQIPMIKELYLAKVQGPVPQDPAIVAVEKEEKEPKEDEPAQKEEKKLERFKPDIPANTKKGTTNFFDDEYKELEEDGFKTRGYRGQRRGRGRARRGYRGGHQMSRGRGDRTRYNPHGKFEKNPDHELQEKFKDDFFKKSVAISQDSTDTPPKEDKLEVNKDDAVKESKEDTEDPQDSKKSEEQPVVSTTAGDGFFDDFVSNNNEEEGARGRGERGHRARGRGGRRPRGRGYRSYTRGGYRGDYHRGYNQQEGYYSKQGYKKQEKEFDEDLSFNMYGSHTKGLKTEDTSYPEYKPPQANYRGARRGAANQSIKSRTDRGRFHYFSTQQDES</sequence>
<evidence type="ECO:0000313" key="3">
    <source>
        <dbReference type="EMBL" id="CAI2370454.1"/>
    </source>
</evidence>
<feature type="compositionally biased region" description="Basic residues" evidence="1">
    <location>
        <begin position="170"/>
        <end position="187"/>
    </location>
</feature>
<organism evidence="3 4">
    <name type="scientific">Euplotes crassus</name>
    <dbReference type="NCBI Taxonomy" id="5936"/>
    <lineage>
        <taxon>Eukaryota</taxon>
        <taxon>Sar</taxon>
        <taxon>Alveolata</taxon>
        <taxon>Ciliophora</taxon>
        <taxon>Intramacronucleata</taxon>
        <taxon>Spirotrichea</taxon>
        <taxon>Hypotrichia</taxon>
        <taxon>Euplotida</taxon>
        <taxon>Euplotidae</taxon>
        <taxon>Moneuplotes</taxon>
    </lineage>
</organism>
<dbReference type="Proteomes" id="UP001295684">
    <property type="component" value="Unassembled WGS sequence"/>
</dbReference>
<evidence type="ECO:0000259" key="2">
    <source>
        <dbReference type="SMART" id="SM01271"/>
    </source>
</evidence>
<dbReference type="EMBL" id="CAMPGE010011634">
    <property type="protein sequence ID" value="CAI2370454.1"/>
    <property type="molecule type" value="Genomic_DNA"/>
</dbReference>
<reference evidence="3" key="1">
    <citation type="submission" date="2023-07" db="EMBL/GenBank/DDBJ databases">
        <authorList>
            <consortium name="AG Swart"/>
            <person name="Singh M."/>
            <person name="Singh A."/>
            <person name="Seah K."/>
            <person name="Emmerich C."/>
        </authorList>
    </citation>
    <scope>NUCLEOTIDE SEQUENCE</scope>
    <source>
        <strain evidence="3">DP1</strain>
    </source>
</reference>
<comment type="caution">
    <text evidence="3">The sequence shown here is derived from an EMBL/GenBank/DDBJ whole genome shotgun (WGS) entry which is preliminary data.</text>
</comment>
<dbReference type="Pfam" id="PF12701">
    <property type="entry name" value="LSM14"/>
    <property type="match status" value="1"/>
</dbReference>
<evidence type="ECO:0000313" key="4">
    <source>
        <dbReference type="Proteomes" id="UP001295684"/>
    </source>
</evidence>
<evidence type="ECO:0000256" key="1">
    <source>
        <dbReference type="SAM" id="MobiDB-lite"/>
    </source>
</evidence>
<feature type="compositionally biased region" description="Acidic residues" evidence="1">
    <location>
        <begin position="155"/>
        <end position="164"/>
    </location>
</feature>
<feature type="compositionally biased region" description="Basic and acidic residues" evidence="1">
    <location>
        <begin position="295"/>
        <end position="304"/>
    </location>
</feature>
<dbReference type="InterPro" id="IPR025609">
    <property type="entry name" value="Lsm14-like_N"/>
</dbReference>
<proteinExistence type="predicted"/>
<name>A0AAD1UKG5_EUPCR</name>
<feature type="domain" description="Lsm14-like N-terminal" evidence="2">
    <location>
        <begin position="18"/>
        <end position="118"/>
    </location>
</feature>
<feature type="region of interest" description="Disordered" evidence="1">
    <location>
        <begin position="366"/>
        <end position="419"/>
    </location>
</feature>
<feature type="compositionally biased region" description="Basic and acidic residues" evidence="1">
    <location>
        <begin position="239"/>
        <end position="257"/>
    </location>
</feature>
<gene>
    <name evidence="3" type="ORF">ECRASSUSDP1_LOCUS11767</name>
</gene>
<dbReference type="SMART" id="SM01271">
    <property type="entry name" value="LSM14"/>
    <property type="match status" value="1"/>
</dbReference>
<dbReference type="AlphaFoldDB" id="A0AAD1UKG5"/>
<protein>
    <recommendedName>
        <fullName evidence="2">Lsm14-like N-terminal domain-containing protein</fullName>
    </recommendedName>
</protein>
<dbReference type="InterPro" id="IPR010920">
    <property type="entry name" value="LSM_dom_sf"/>
</dbReference>
<feature type="compositionally biased region" description="Basic and acidic residues" evidence="1">
    <location>
        <begin position="195"/>
        <end position="226"/>
    </location>
</feature>
<accession>A0AAD1UKG5</accession>
<keyword evidence="4" id="KW-1185">Reference proteome</keyword>
<feature type="compositionally biased region" description="Basic and acidic residues" evidence="1">
    <location>
        <begin position="118"/>
        <end position="141"/>
    </location>
</feature>
<dbReference type="SUPFAM" id="SSF50182">
    <property type="entry name" value="Sm-like ribonucleoproteins"/>
    <property type="match status" value="1"/>
</dbReference>
<dbReference type="PANTHER" id="PTHR13586">
    <property type="entry name" value="SCD6 PROTEIN-RELATED"/>
    <property type="match status" value="1"/>
</dbReference>
<feature type="compositionally biased region" description="Basic residues" evidence="1">
    <location>
        <begin position="305"/>
        <end position="319"/>
    </location>
</feature>